<feature type="non-terminal residue" evidence="2">
    <location>
        <position position="171"/>
    </location>
</feature>
<feature type="compositionally biased region" description="Polar residues" evidence="1">
    <location>
        <begin position="157"/>
        <end position="171"/>
    </location>
</feature>
<reference evidence="2" key="2">
    <citation type="submission" date="2021-08" db="EMBL/GenBank/DDBJ databases">
        <authorList>
            <person name="Gostincar C."/>
            <person name="Sun X."/>
            <person name="Song Z."/>
            <person name="Gunde-Cimerman N."/>
        </authorList>
    </citation>
    <scope>NUCLEOTIDE SEQUENCE</scope>
    <source>
        <strain evidence="2">EXF-9298</strain>
    </source>
</reference>
<dbReference type="Proteomes" id="UP000729357">
    <property type="component" value="Unassembled WGS sequence"/>
</dbReference>
<protein>
    <submittedName>
        <fullName evidence="2">Uncharacterized protein</fullName>
    </submittedName>
</protein>
<evidence type="ECO:0000313" key="2">
    <source>
        <dbReference type="EMBL" id="KAG9982493.1"/>
    </source>
</evidence>
<accession>A0A9P8FTM8</accession>
<gene>
    <name evidence="2" type="ORF">KCU98_g6742</name>
</gene>
<proteinExistence type="predicted"/>
<evidence type="ECO:0000313" key="3">
    <source>
        <dbReference type="Proteomes" id="UP000729357"/>
    </source>
</evidence>
<keyword evidence="3" id="KW-1185">Reference proteome</keyword>
<organism evidence="2 3">
    <name type="scientific">Aureobasidium melanogenum</name>
    <name type="common">Aureobasidium pullulans var. melanogenum</name>
    <dbReference type="NCBI Taxonomy" id="46634"/>
    <lineage>
        <taxon>Eukaryota</taxon>
        <taxon>Fungi</taxon>
        <taxon>Dikarya</taxon>
        <taxon>Ascomycota</taxon>
        <taxon>Pezizomycotina</taxon>
        <taxon>Dothideomycetes</taxon>
        <taxon>Dothideomycetidae</taxon>
        <taxon>Dothideales</taxon>
        <taxon>Saccotheciaceae</taxon>
        <taxon>Aureobasidium</taxon>
    </lineage>
</organism>
<reference evidence="2" key="1">
    <citation type="journal article" date="2021" name="J Fungi (Basel)">
        <title>Virulence traits and population genomics of the black yeast Aureobasidium melanogenum.</title>
        <authorList>
            <person name="Cernosa A."/>
            <person name="Sun X."/>
            <person name="Gostincar C."/>
            <person name="Fang C."/>
            <person name="Gunde-Cimerman N."/>
            <person name="Song Z."/>
        </authorList>
    </citation>
    <scope>NUCLEOTIDE SEQUENCE</scope>
    <source>
        <strain evidence="2">EXF-9298</strain>
    </source>
</reference>
<comment type="caution">
    <text evidence="2">The sequence shown here is derived from an EMBL/GenBank/DDBJ whole genome shotgun (WGS) entry which is preliminary data.</text>
</comment>
<name>A0A9P8FTM8_AURME</name>
<feature type="region of interest" description="Disordered" evidence="1">
    <location>
        <begin position="130"/>
        <end position="171"/>
    </location>
</feature>
<sequence length="171" mass="19757">MANIKIKQFKNTYKIPRSLKESIKQNLNKTVKRRERKIRDEERKKISIDIEARLADARGHCNDIDNLIQTYDMSPELAHALDYLLFNHWCDTNTAVERQRAAMKGKKAFARQVLSKGYLTPEIKEDMMLWKGEDQDEGEEEDMELGNGKKGEERGSGTYNEGDWSSTSTLA</sequence>
<evidence type="ECO:0000256" key="1">
    <source>
        <dbReference type="SAM" id="MobiDB-lite"/>
    </source>
</evidence>
<feature type="compositionally biased region" description="Acidic residues" evidence="1">
    <location>
        <begin position="134"/>
        <end position="144"/>
    </location>
</feature>
<dbReference type="EMBL" id="JAHFXS010000710">
    <property type="protein sequence ID" value="KAG9982493.1"/>
    <property type="molecule type" value="Genomic_DNA"/>
</dbReference>
<dbReference type="AlphaFoldDB" id="A0A9P8FTM8"/>